<dbReference type="SUPFAM" id="SSF50630">
    <property type="entry name" value="Acid proteases"/>
    <property type="match status" value="1"/>
</dbReference>
<dbReference type="InterPro" id="IPR050951">
    <property type="entry name" value="Retrovirus_Pol_polyprotein"/>
</dbReference>
<evidence type="ECO:0000256" key="2">
    <source>
        <dbReference type="ARBA" id="ARBA00022679"/>
    </source>
</evidence>
<dbReference type="PANTHER" id="PTHR37984:SF5">
    <property type="entry name" value="PROTEIN NYNRIN-LIKE"/>
    <property type="match status" value="1"/>
</dbReference>
<dbReference type="GO" id="GO:0004519">
    <property type="term" value="F:endonuclease activity"/>
    <property type="evidence" value="ECO:0007669"/>
    <property type="project" value="UniProtKB-KW"/>
</dbReference>
<dbReference type="InterPro" id="IPR021109">
    <property type="entry name" value="Peptidase_aspartic_dom_sf"/>
</dbReference>
<dbReference type="Pfam" id="PF17917">
    <property type="entry name" value="RT_RNaseH"/>
    <property type="match status" value="1"/>
</dbReference>
<gene>
    <name evidence="11" type="ORF">FSB_LOCUS8012</name>
</gene>
<dbReference type="FunFam" id="3.10.20.370:FF:000001">
    <property type="entry name" value="Retrovirus-related Pol polyprotein from transposon 17.6-like protein"/>
    <property type="match status" value="1"/>
</dbReference>
<keyword evidence="6" id="KW-0378">Hydrolase</keyword>
<dbReference type="GO" id="GO:0003964">
    <property type="term" value="F:RNA-directed DNA polymerase activity"/>
    <property type="evidence" value="ECO:0007669"/>
    <property type="project" value="UniProtKB-KW"/>
</dbReference>
<dbReference type="EMBL" id="OIVN01000434">
    <property type="protein sequence ID" value="SPC80130.1"/>
    <property type="molecule type" value="Genomic_DNA"/>
</dbReference>
<dbReference type="Pfam" id="PF14223">
    <property type="entry name" value="Retrotran_gag_2"/>
    <property type="match status" value="1"/>
</dbReference>
<evidence type="ECO:0000259" key="10">
    <source>
        <dbReference type="Pfam" id="PF17917"/>
    </source>
</evidence>
<dbReference type="FunFam" id="3.30.70.270:FF:000020">
    <property type="entry name" value="Transposon Tf2-6 polyprotein-like Protein"/>
    <property type="match status" value="1"/>
</dbReference>
<feature type="region of interest" description="Disordered" evidence="8">
    <location>
        <begin position="416"/>
        <end position="441"/>
    </location>
</feature>
<dbReference type="InterPro" id="IPR043502">
    <property type="entry name" value="DNA/RNA_pol_sf"/>
</dbReference>
<dbReference type="PANTHER" id="PTHR37984">
    <property type="entry name" value="PROTEIN CBG26694"/>
    <property type="match status" value="1"/>
</dbReference>
<dbReference type="InterPro" id="IPR041373">
    <property type="entry name" value="RT_RNaseH"/>
</dbReference>
<dbReference type="GO" id="GO:0003676">
    <property type="term" value="F:nucleic acid binding"/>
    <property type="evidence" value="ECO:0007669"/>
    <property type="project" value="InterPro"/>
</dbReference>
<feature type="domain" description="Reverse transcriptase RNase H-like" evidence="10">
    <location>
        <begin position="1266"/>
        <end position="1369"/>
    </location>
</feature>
<dbReference type="InterPro" id="IPR012337">
    <property type="entry name" value="RNaseH-like_sf"/>
</dbReference>
<dbReference type="SUPFAM" id="SSF53098">
    <property type="entry name" value="Ribonuclease H-like"/>
    <property type="match status" value="1"/>
</dbReference>
<evidence type="ECO:0000256" key="1">
    <source>
        <dbReference type="ARBA" id="ARBA00012493"/>
    </source>
</evidence>
<dbReference type="InterPro" id="IPR000477">
    <property type="entry name" value="RT_dom"/>
</dbReference>
<dbReference type="GO" id="GO:0016787">
    <property type="term" value="F:hydrolase activity"/>
    <property type="evidence" value="ECO:0007669"/>
    <property type="project" value="UniProtKB-KW"/>
</dbReference>
<evidence type="ECO:0000256" key="4">
    <source>
        <dbReference type="ARBA" id="ARBA00022722"/>
    </source>
</evidence>
<dbReference type="EC" id="2.7.7.49" evidence="1"/>
<feature type="region of interest" description="Disordered" evidence="8">
    <location>
        <begin position="560"/>
        <end position="627"/>
    </location>
</feature>
<keyword evidence="5" id="KW-0255">Endonuclease</keyword>
<dbReference type="CDD" id="cd09274">
    <property type="entry name" value="RNase_HI_RT_Ty3"/>
    <property type="match status" value="1"/>
</dbReference>
<dbReference type="Gene3D" id="2.40.70.10">
    <property type="entry name" value="Acid Proteases"/>
    <property type="match status" value="1"/>
</dbReference>
<dbReference type="Gene3D" id="3.30.70.270">
    <property type="match status" value="2"/>
</dbReference>
<evidence type="ECO:0000256" key="8">
    <source>
        <dbReference type="SAM" id="MobiDB-lite"/>
    </source>
</evidence>
<dbReference type="SUPFAM" id="SSF56672">
    <property type="entry name" value="DNA/RNA polymerases"/>
    <property type="match status" value="1"/>
</dbReference>
<keyword evidence="7" id="KW-0695">RNA-directed DNA polymerase</keyword>
<dbReference type="InterPro" id="IPR036397">
    <property type="entry name" value="RNaseH_sf"/>
</dbReference>
<feature type="compositionally biased region" description="Polar residues" evidence="8">
    <location>
        <begin position="417"/>
        <end position="439"/>
    </location>
</feature>
<dbReference type="Gene3D" id="3.10.10.10">
    <property type="entry name" value="HIV Type 1 Reverse Transcriptase, subunit A, domain 1"/>
    <property type="match status" value="1"/>
</dbReference>
<dbReference type="Gene3D" id="3.30.420.10">
    <property type="entry name" value="Ribonuclease H-like superfamily/Ribonuclease H"/>
    <property type="match status" value="1"/>
</dbReference>
<protein>
    <recommendedName>
        <fullName evidence="1">RNA-directed DNA polymerase</fullName>
        <ecNumber evidence="1">2.7.7.49</ecNumber>
    </recommendedName>
</protein>
<feature type="compositionally biased region" description="Polar residues" evidence="8">
    <location>
        <begin position="565"/>
        <end position="582"/>
    </location>
</feature>
<keyword evidence="3" id="KW-0548">Nucleotidyltransferase</keyword>
<evidence type="ECO:0000256" key="3">
    <source>
        <dbReference type="ARBA" id="ARBA00022695"/>
    </source>
</evidence>
<feature type="compositionally biased region" description="Basic and acidic residues" evidence="8">
    <location>
        <begin position="600"/>
        <end position="612"/>
    </location>
</feature>
<keyword evidence="4" id="KW-0540">Nuclease</keyword>
<dbReference type="CDD" id="cd01647">
    <property type="entry name" value="RT_LTR"/>
    <property type="match status" value="1"/>
</dbReference>
<dbReference type="Pfam" id="PF00078">
    <property type="entry name" value="RVT_1"/>
    <property type="match status" value="1"/>
</dbReference>
<dbReference type="InterPro" id="IPR043128">
    <property type="entry name" value="Rev_trsase/Diguanyl_cyclase"/>
</dbReference>
<evidence type="ECO:0000256" key="7">
    <source>
        <dbReference type="ARBA" id="ARBA00022918"/>
    </source>
</evidence>
<organism evidence="11">
    <name type="scientific">Fagus sylvatica</name>
    <name type="common">Beechnut</name>
    <dbReference type="NCBI Taxonomy" id="28930"/>
    <lineage>
        <taxon>Eukaryota</taxon>
        <taxon>Viridiplantae</taxon>
        <taxon>Streptophyta</taxon>
        <taxon>Embryophyta</taxon>
        <taxon>Tracheophyta</taxon>
        <taxon>Spermatophyta</taxon>
        <taxon>Magnoliopsida</taxon>
        <taxon>eudicotyledons</taxon>
        <taxon>Gunneridae</taxon>
        <taxon>Pentapetalae</taxon>
        <taxon>rosids</taxon>
        <taxon>fabids</taxon>
        <taxon>Fagales</taxon>
        <taxon>Fagaceae</taxon>
        <taxon>Fagus</taxon>
    </lineage>
</organism>
<feature type="domain" description="Reverse transcriptase" evidence="9">
    <location>
        <begin position="1022"/>
        <end position="1177"/>
    </location>
</feature>
<evidence type="ECO:0000259" key="9">
    <source>
        <dbReference type="Pfam" id="PF00078"/>
    </source>
</evidence>
<accession>A0A2N9EZF3</accession>
<evidence type="ECO:0000256" key="6">
    <source>
        <dbReference type="ARBA" id="ARBA00022801"/>
    </source>
</evidence>
<name>A0A2N9EZF3_FAGSY</name>
<sequence>MILMENKNASIENGNVVSNTIGADDLNKPFRFHGVYFKRWRQKTFFYLTLLNVAYVQTEKNPKKKKIESMTEEEISQHEKEIKKWEKDHLYCRNYLLNCLSDELYDYYDQSYSSTKKIWKALHQKYDTEEAGSKKYACSHFFRFQIVEGKSMVEQAYELQMIAHDIHSEGVQVDEQMQVSAIIDKLLESWKEFVKVLRHKQKELSIEAIITRLRVEEEARNQDKVVELNGANGTKGRFAKEPDTDSSDSEAYFPNLFDSPIASDTLSLTSSHTSHTMGDHEEDQPIKTLHDYLHPTRNSSPSCIMFSANQQNFDFKPGMIPLLPTFHGMDSENPYVHIREFEEVVATFHSQLGSIDTLRLKFFPFSLKDKAKSWLYSLRPRDRQFVEMMCNGEFLQKDPDEAIEYLNHLAEKAHTWTGPSATESTNRSKPHTSTSSSGGIYQLKEEDGLKAQIAQLTKEIETLKMKGTSGTKQGYQVEVHEECSVCHDPEHPTKDCPMLPSVVGVFEEHCGAIGNFRKPFSPYSETYNLGWRNHPNFAEENKEMKSHISKLTNALTVNEKGKFPSQPQIPQGQHMAQGSQNKKNVEHVNEVTTRSGKNVDSPHIDEQEKSSDNVDLPTTSEPLTRPISVPFPQALKASRKLDSSPEILENLRQYKDPGCPTISCIIGDHDIEQALLDLGASVNLMPYSVYLQLGLGEIKPTMVVLQLADRSVKRPRGVVEDVLVQIDKFYYPVDFLILDTESFVHANSKIPIILGRPFLATANALINCRNGLMKLSFGHMTLEVNIFNIGKQLVEDDECEVANWVDVVVEDQFHNTYFSDPLESCIVNSYDLDSSINSEITDVCSLLDDFQVMEISGWRPRFEELPKSELKPLPSSIEIPKLELKQLPSELKYAFLESGDTFPVVISSKLTVEQEGRLVKLLKKHKTAIGWTIADIKGISPLVCTHKLNFEEEVKTSREPQRRLNPNMKEVVKSEVLKLLDAGIIYPIADSKWVSPTQVVPKKSGVTVVENELGELVPTKLVTGWRMCIDYRKLNAATRKDHFPLPFIDQVLERVAGHSFYCFLDGYSGYYQIEIDLEDQDKTTFTCPFGTYAFRRMPFGLCNAPATFQRCMMSIFSDMVGEFMEVFMDDLSVFGDSFDGCLENLGKVLARCEEKNLVLNWEKCHFMVTSGIVLGHIVSSRGIEVDKSKIELISKLPTPKTVKDVRSFLGHAGFYRRFIQGFSFISRPLCSLLLKDAPFIWTEACQEAFAKLIDKLTSAPIMRSPDWSLPFELMCDASDYAIGAVLGQRKDNKPYVIYYASRTLNCAQMNYTTTEKELLAIVFALDKFRAYLIGSPIVVFTDHAALKYLFTKKDAKARLIRWILLLQEFSLTIKDKKGVENVVADHLSRLTFEDNSDHLPINDEFPDEHLFVISELPWYAHIVNYLVVGEIPKEWSAQDKRKFLVELHRTTLQTSGQVELANREIKQILEKTVSPDRKDWSLRLLDALWAYRTAFKTPLGMSPYRLVFGKPCHLPVELEHKAYWAIKAFNFDLDEAGKLRKLQLTELEELRNDAYESSKIYKAKMKIFHDKRILRKTFEVNQKVYLYDSRLHKHPGKLRSRWDGPYVVKRVFENGAIEVEDPRDGRIFKVNGQRLKPALDRFVPEEETISLEDPVYRDE</sequence>
<proteinExistence type="predicted"/>
<evidence type="ECO:0000313" key="11">
    <source>
        <dbReference type="EMBL" id="SPC80130.1"/>
    </source>
</evidence>
<evidence type="ECO:0000256" key="5">
    <source>
        <dbReference type="ARBA" id="ARBA00022759"/>
    </source>
</evidence>
<dbReference type="CDD" id="cd00303">
    <property type="entry name" value="retropepsin_like"/>
    <property type="match status" value="1"/>
</dbReference>
<keyword evidence="2" id="KW-0808">Transferase</keyword>
<reference evidence="11" key="1">
    <citation type="submission" date="2018-02" db="EMBL/GenBank/DDBJ databases">
        <authorList>
            <person name="Cohen D.B."/>
            <person name="Kent A.D."/>
        </authorList>
    </citation>
    <scope>NUCLEOTIDE SEQUENCE</scope>
</reference>